<gene>
    <name evidence="3" type="ORF">FB382_001051</name>
</gene>
<dbReference type="EMBL" id="JACGXA010000001">
    <property type="protein sequence ID" value="MBA8802760.1"/>
    <property type="molecule type" value="Genomic_DNA"/>
</dbReference>
<dbReference type="Pfam" id="PF13845">
    <property type="entry name" value="Septum_form"/>
    <property type="match status" value="1"/>
</dbReference>
<sequence>MTVARRLALGLAALPLLLLAACSSDDQGSNTDPSQVDAIDAPELGACRLLTPDDVAMASNATRTVDCTEKHTAETFAVGDLPQSFDHADVDDKELGAWAYRTCSEKFQRFLGADESLVMRTVVSWAWFRPSEKAWSAGARWYRCDAVGGGEQSTSYVALPQTAKGLLLGVPDDKWMVCASGPTVSGSVKIPCSHHHDWRAVTTIKLGESGDDYPGDRLVEVKTRDYCSGSVAAWLSYPVDYDFGYTYFHEAEWSAGNRRSVCWAKTNA</sequence>
<name>A0A7W3IY54_9ACTN</name>
<accession>A0A7W3IY54</accession>
<evidence type="ECO:0000313" key="4">
    <source>
        <dbReference type="Proteomes" id="UP000580910"/>
    </source>
</evidence>
<feature type="signal peptide" evidence="1">
    <location>
        <begin position="1"/>
        <end position="20"/>
    </location>
</feature>
<dbReference type="AlphaFoldDB" id="A0A7W3IY54"/>
<keyword evidence="4" id="KW-1185">Reference proteome</keyword>
<proteinExistence type="predicted"/>
<feature type="chain" id="PRO_5038364367" description="Septum formation-related domain-containing protein" evidence="1">
    <location>
        <begin position="21"/>
        <end position="268"/>
    </location>
</feature>
<protein>
    <recommendedName>
        <fullName evidence="2">Septum formation-related domain-containing protein</fullName>
    </recommendedName>
</protein>
<comment type="caution">
    <text evidence="3">The sequence shown here is derived from an EMBL/GenBank/DDBJ whole genome shotgun (WGS) entry which is preliminary data.</text>
</comment>
<evidence type="ECO:0000259" key="2">
    <source>
        <dbReference type="Pfam" id="PF13845"/>
    </source>
</evidence>
<dbReference type="InterPro" id="IPR026004">
    <property type="entry name" value="Septum_form"/>
</dbReference>
<evidence type="ECO:0000256" key="1">
    <source>
        <dbReference type="SAM" id="SignalP"/>
    </source>
</evidence>
<feature type="domain" description="Septum formation-related" evidence="2">
    <location>
        <begin position="124"/>
        <end position="262"/>
    </location>
</feature>
<keyword evidence="1" id="KW-0732">Signal</keyword>
<organism evidence="3 4">
    <name type="scientific">Nocardioides ginsengisegetis</name>
    <dbReference type="NCBI Taxonomy" id="661491"/>
    <lineage>
        <taxon>Bacteria</taxon>
        <taxon>Bacillati</taxon>
        <taxon>Actinomycetota</taxon>
        <taxon>Actinomycetes</taxon>
        <taxon>Propionibacteriales</taxon>
        <taxon>Nocardioidaceae</taxon>
        <taxon>Nocardioides</taxon>
    </lineage>
</organism>
<dbReference type="RefSeq" id="WP_182537398.1">
    <property type="nucleotide sequence ID" value="NZ_JACGXA010000001.1"/>
</dbReference>
<dbReference type="PROSITE" id="PS51257">
    <property type="entry name" value="PROKAR_LIPOPROTEIN"/>
    <property type="match status" value="1"/>
</dbReference>
<reference evidence="3 4" key="1">
    <citation type="submission" date="2020-07" db="EMBL/GenBank/DDBJ databases">
        <title>Sequencing the genomes of 1000 actinobacteria strains.</title>
        <authorList>
            <person name="Klenk H.-P."/>
        </authorList>
    </citation>
    <scope>NUCLEOTIDE SEQUENCE [LARGE SCALE GENOMIC DNA]</scope>
    <source>
        <strain evidence="3 4">DSM 21349</strain>
    </source>
</reference>
<evidence type="ECO:0000313" key="3">
    <source>
        <dbReference type="EMBL" id="MBA8802760.1"/>
    </source>
</evidence>
<dbReference type="Proteomes" id="UP000580910">
    <property type="component" value="Unassembled WGS sequence"/>
</dbReference>